<dbReference type="Proteomes" id="UP001595751">
    <property type="component" value="Unassembled WGS sequence"/>
</dbReference>
<gene>
    <name evidence="2" type="ORF">ACFORJ_07880</name>
</gene>
<dbReference type="Pfam" id="PF05133">
    <property type="entry name" value="SPP1_portal"/>
    <property type="match status" value="1"/>
</dbReference>
<proteinExistence type="predicted"/>
<keyword evidence="3" id="KW-1185">Reference proteome</keyword>
<dbReference type="EMBL" id="JBHRZN010000002">
    <property type="protein sequence ID" value="MFC3850083.1"/>
    <property type="molecule type" value="Genomic_DNA"/>
</dbReference>
<evidence type="ECO:0000313" key="3">
    <source>
        <dbReference type="Proteomes" id="UP001595751"/>
    </source>
</evidence>
<comment type="caution">
    <text evidence="2">The sequence shown here is derived from an EMBL/GenBank/DDBJ whole genome shotgun (WGS) entry which is preliminary data.</text>
</comment>
<accession>A0ABV7ZND4</accession>
<sequence length="460" mass="52034">MLTKDETRLLHELHLEWMKQRREDEENERYFDAQQRVRQLGISIPPEMEAFAFPMSWCRTWVETIESRMEPRLLLRSGSTTEDKDLRIDWDANNLDSESQLAHRDLLVLGRAVVSVGWPDREHGQTRPVIRVESPRDFAVKVDPLTRRMVAALRVYTNEDTGLMEHLTLYLPDETIYISRQKGKWADDERRRHNLGRVPIVVAYTRRRSGRWKGTTMMADVKHWTDMASRIVLNLQVAMEALSTPQKIAYGLTRQDFVDPDTGEPLDEWDTYLGAIWAISASKKDGASIEQLPAGSLDGFINAMELCTKQVSGATGLPLRMLGHSTVNPASEGGIKADETRMTRTAERMDTVAGSMWGWVLGIAERMRLGNWPEGSPIKLEWRNPGTPTLSEMADSVSKRTGGVPVLSARGAMHEMGYSQARIDQEMRWLDEESRGVFSTDDKLERPPFGDSSAYAGGGG</sequence>
<evidence type="ECO:0000313" key="2">
    <source>
        <dbReference type="EMBL" id="MFC3850083.1"/>
    </source>
</evidence>
<reference evidence="3" key="1">
    <citation type="journal article" date="2019" name="Int. J. Syst. Evol. Microbiol.">
        <title>The Global Catalogue of Microorganisms (GCM) 10K type strain sequencing project: providing services to taxonomists for standard genome sequencing and annotation.</title>
        <authorList>
            <consortium name="The Broad Institute Genomics Platform"/>
            <consortium name="The Broad Institute Genome Sequencing Center for Infectious Disease"/>
            <person name="Wu L."/>
            <person name="Ma J."/>
        </authorList>
    </citation>
    <scope>NUCLEOTIDE SEQUENCE [LARGE SCALE GENOMIC DNA]</scope>
    <source>
        <strain evidence="3">CCUG 53252</strain>
    </source>
</reference>
<name>A0ABV7ZND4_9CORY</name>
<organism evidence="2 3">
    <name type="scientific">Corynebacterium hansenii</name>
    <dbReference type="NCBI Taxonomy" id="394964"/>
    <lineage>
        <taxon>Bacteria</taxon>
        <taxon>Bacillati</taxon>
        <taxon>Actinomycetota</taxon>
        <taxon>Actinomycetes</taxon>
        <taxon>Mycobacteriales</taxon>
        <taxon>Corynebacteriaceae</taxon>
        <taxon>Corynebacterium</taxon>
    </lineage>
</organism>
<dbReference type="InterPro" id="IPR021145">
    <property type="entry name" value="Portal_protein_SPP1_Gp6-like"/>
</dbReference>
<protein>
    <submittedName>
        <fullName evidence="2">Phage portal protein</fullName>
    </submittedName>
</protein>
<dbReference type="RefSeq" id="WP_290289488.1">
    <property type="nucleotide sequence ID" value="NZ_CP047211.1"/>
</dbReference>
<evidence type="ECO:0000256" key="1">
    <source>
        <dbReference type="SAM" id="MobiDB-lite"/>
    </source>
</evidence>
<feature type="region of interest" description="Disordered" evidence="1">
    <location>
        <begin position="434"/>
        <end position="460"/>
    </location>
</feature>
<feature type="compositionally biased region" description="Basic and acidic residues" evidence="1">
    <location>
        <begin position="434"/>
        <end position="448"/>
    </location>
</feature>